<reference evidence="1 2" key="1">
    <citation type="submission" date="2019-04" db="EMBL/GenBank/DDBJ databases">
        <title>Friends and foes A comparative genomics study of 23 Aspergillus species from section Flavi.</title>
        <authorList>
            <consortium name="DOE Joint Genome Institute"/>
            <person name="Kjaerbolling I."/>
            <person name="Vesth T."/>
            <person name="Frisvad J.C."/>
            <person name="Nybo J.L."/>
            <person name="Theobald S."/>
            <person name="Kildgaard S."/>
            <person name="Isbrandt T."/>
            <person name="Kuo A."/>
            <person name="Sato A."/>
            <person name="Lyhne E.K."/>
            <person name="Kogle M.E."/>
            <person name="Wiebenga A."/>
            <person name="Kun R.S."/>
            <person name="Lubbers R.J."/>
            <person name="Makela M.R."/>
            <person name="Barry K."/>
            <person name="Chovatia M."/>
            <person name="Clum A."/>
            <person name="Daum C."/>
            <person name="Haridas S."/>
            <person name="He G."/>
            <person name="LaButti K."/>
            <person name="Lipzen A."/>
            <person name="Mondo S."/>
            <person name="Riley R."/>
            <person name="Salamov A."/>
            <person name="Simmons B.A."/>
            <person name="Magnuson J.K."/>
            <person name="Henrissat B."/>
            <person name="Mortensen U.H."/>
            <person name="Larsen T.O."/>
            <person name="Devries R.P."/>
            <person name="Grigoriev I.V."/>
            <person name="Machida M."/>
            <person name="Baker S.E."/>
            <person name="Andersen M.R."/>
        </authorList>
    </citation>
    <scope>NUCLEOTIDE SEQUENCE [LARGE SCALE GENOMIC DNA]</scope>
    <source>
        <strain evidence="1 2">IBT 18842</strain>
    </source>
</reference>
<dbReference type="EMBL" id="ML742076">
    <property type="protein sequence ID" value="KAE8151204.1"/>
    <property type="molecule type" value="Genomic_DNA"/>
</dbReference>
<gene>
    <name evidence="1" type="ORF">BDV25DRAFT_153083</name>
</gene>
<dbReference type="AlphaFoldDB" id="A0A5N6TY77"/>
<protein>
    <submittedName>
        <fullName evidence="1">Uncharacterized protein</fullName>
    </submittedName>
</protein>
<name>A0A5N6TY77_ASPAV</name>
<sequence>MLARLYTATLNVSDRCYHTTVCTLTFRSQTYCTSRRLKQFCILHRPVFVSHLFVPFFLHWGVLPFRIDSQSPWKSTREDYCKSVHLSGNHGAGHLPWSMSRTRALALANLRYGNASNYTHVLFSILL</sequence>
<keyword evidence="2" id="KW-1185">Reference proteome</keyword>
<accession>A0A5N6TY77</accession>
<proteinExistence type="predicted"/>
<evidence type="ECO:0000313" key="1">
    <source>
        <dbReference type="EMBL" id="KAE8151204.1"/>
    </source>
</evidence>
<dbReference type="Proteomes" id="UP000325780">
    <property type="component" value="Unassembled WGS sequence"/>
</dbReference>
<organism evidence="1 2">
    <name type="scientific">Aspergillus avenaceus</name>
    <dbReference type="NCBI Taxonomy" id="36643"/>
    <lineage>
        <taxon>Eukaryota</taxon>
        <taxon>Fungi</taxon>
        <taxon>Dikarya</taxon>
        <taxon>Ascomycota</taxon>
        <taxon>Pezizomycotina</taxon>
        <taxon>Eurotiomycetes</taxon>
        <taxon>Eurotiomycetidae</taxon>
        <taxon>Eurotiales</taxon>
        <taxon>Aspergillaceae</taxon>
        <taxon>Aspergillus</taxon>
        <taxon>Aspergillus subgen. Circumdati</taxon>
    </lineage>
</organism>
<evidence type="ECO:0000313" key="2">
    <source>
        <dbReference type="Proteomes" id="UP000325780"/>
    </source>
</evidence>